<dbReference type="GeneID" id="34460374"/>
<dbReference type="PANTHER" id="PTHR35395">
    <property type="entry name" value="DUF6536 DOMAIN-CONTAINING PROTEIN"/>
    <property type="match status" value="1"/>
</dbReference>
<feature type="region of interest" description="Disordered" evidence="1">
    <location>
        <begin position="875"/>
        <end position="906"/>
    </location>
</feature>
<dbReference type="RefSeq" id="XP_022405476.1">
    <property type="nucleotide sequence ID" value="XM_022544113.1"/>
</dbReference>
<protein>
    <recommendedName>
        <fullName evidence="3">DUF6536 domain-containing protein</fullName>
    </recommendedName>
</protein>
<keyword evidence="2" id="KW-1133">Transmembrane helix</keyword>
<evidence type="ECO:0000256" key="1">
    <source>
        <dbReference type="SAM" id="MobiDB-lite"/>
    </source>
</evidence>
<dbReference type="PANTHER" id="PTHR35395:SF1">
    <property type="entry name" value="DUF6536 DOMAIN-CONTAINING PROTEIN"/>
    <property type="match status" value="1"/>
</dbReference>
<dbReference type="STRING" id="1160497.A0A1L9VY04"/>
<reference evidence="5" key="1">
    <citation type="journal article" date="2017" name="Genome Biol.">
        <title>Comparative genomics reveals high biological diversity and specific adaptations in the industrially and medically important fungal genus Aspergillus.</title>
        <authorList>
            <person name="de Vries R.P."/>
            <person name="Riley R."/>
            <person name="Wiebenga A."/>
            <person name="Aguilar-Osorio G."/>
            <person name="Amillis S."/>
            <person name="Uchima C.A."/>
            <person name="Anderluh G."/>
            <person name="Asadollahi M."/>
            <person name="Askin M."/>
            <person name="Barry K."/>
            <person name="Battaglia E."/>
            <person name="Bayram O."/>
            <person name="Benocci T."/>
            <person name="Braus-Stromeyer S.A."/>
            <person name="Caldana C."/>
            <person name="Canovas D."/>
            <person name="Cerqueira G.C."/>
            <person name="Chen F."/>
            <person name="Chen W."/>
            <person name="Choi C."/>
            <person name="Clum A."/>
            <person name="Dos Santos R.A."/>
            <person name="Damasio A.R."/>
            <person name="Diallinas G."/>
            <person name="Emri T."/>
            <person name="Fekete E."/>
            <person name="Flipphi M."/>
            <person name="Freyberg S."/>
            <person name="Gallo A."/>
            <person name="Gournas C."/>
            <person name="Habgood R."/>
            <person name="Hainaut M."/>
            <person name="Harispe M.L."/>
            <person name="Henrissat B."/>
            <person name="Hilden K.S."/>
            <person name="Hope R."/>
            <person name="Hossain A."/>
            <person name="Karabika E."/>
            <person name="Karaffa L."/>
            <person name="Karanyi Z."/>
            <person name="Krasevec N."/>
            <person name="Kuo A."/>
            <person name="Kusch H."/>
            <person name="LaButti K."/>
            <person name="Lagendijk E.L."/>
            <person name="Lapidus A."/>
            <person name="Levasseur A."/>
            <person name="Lindquist E."/>
            <person name="Lipzen A."/>
            <person name="Logrieco A.F."/>
            <person name="MacCabe A."/>
            <person name="Maekelae M.R."/>
            <person name="Malavazi I."/>
            <person name="Melin P."/>
            <person name="Meyer V."/>
            <person name="Mielnichuk N."/>
            <person name="Miskei M."/>
            <person name="Molnar A.P."/>
            <person name="Mule G."/>
            <person name="Ngan C.Y."/>
            <person name="Orejas M."/>
            <person name="Orosz E."/>
            <person name="Ouedraogo J.P."/>
            <person name="Overkamp K.M."/>
            <person name="Park H.-S."/>
            <person name="Perrone G."/>
            <person name="Piumi F."/>
            <person name="Punt P.J."/>
            <person name="Ram A.F."/>
            <person name="Ramon A."/>
            <person name="Rauscher S."/>
            <person name="Record E."/>
            <person name="Riano-Pachon D.M."/>
            <person name="Robert V."/>
            <person name="Roehrig J."/>
            <person name="Ruller R."/>
            <person name="Salamov A."/>
            <person name="Salih N.S."/>
            <person name="Samson R.A."/>
            <person name="Sandor E."/>
            <person name="Sanguinetti M."/>
            <person name="Schuetze T."/>
            <person name="Sepcic K."/>
            <person name="Shelest E."/>
            <person name="Sherlock G."/>
            <person name="Sophianopoulou V."/>
            <person name="Squina F.M."/>
            <person name="Sun H."/>
            <person name="Susca A."/>
            <person name="Todd R.B."/>
            <person name="Tsang A."/>
            <person name="Unkles S.E."/>
            <person name="van de Wiele N."/>
            <person name="van Rossen-Uffink D."/>
            <person name="Oliveira J.V."/>
            <person name="Vesth T.C."/>
            <person name="Visser J."/>
            <person name="Yu J.-H."/>
            <person name="Zhou M."/>
            <person name="Andersen M.R."/>
            <person name="Archer D.B."/>
            <person name="Baker S.E."/>
            <person name="Benoit I."/>
            <person name="Brakhage A.A."/>
            <person name="Braus G.H."/>
            <person name="Fischer R."/>
            <person name="Frisvad J.C."/>
            <person name="Goldman G.H."/>
            <person name="Houbraken J."/>
            <person name="Oakley B."/>
            <person name="Pocsi I."/>
            <person name="Scazzocchio C."/>
            <person name="Seiboth B."/>
            <person name="vanKuyk P.A."/>
            <person name="Wortman J."/>
            <person name="Dyer P.S."/>
            <person name="Grigoriev I.V."/>
        </authorList>
    </citation>
    <scope>NUCLEOTIDE SEQUENCE [LARGE SCALE GENOMIC DNA]</scope>
    <source>
        <strain evidence="5">CBS 516.65</strain>
    </source>
</reference>
<sequence>MEEAAKRRWYWPFGQNKYRQMQRGSNPDEIELDSFRLREQASEESSVASKLAPCLPRNLQNRIKQGQENQQEWITGVVLCAFGTFIILSLNIILTIIAAAIFYSKPQEQESIAALLYQGKCSVSKNWARGLHFLINVLSTLMLAASNFCMQCLSSPSRDEVNIAHAQGKWLDVGVPSLKNLTSIGVKQRMLWLALLVTSLPIHLLYNSAIFSSLATNEYGVILMSSDLDYNKDPDHSNCFEQHINMNESTFGSKFRNFQNLAKEKCIETYAADFVTDRRTLILISKDLTANDSLLFVGTGQQPASYFDTVPDPYGWMCDEVSCTAENPQDLVNRSFKEAAVWAAPALSATFYLNASYTVNITQRYDTGNNLRLLEGDLDRDVKHLQDFMASYPEEQQLKQYLNDATHWRNSSWAKQITVQENGYACPPITKEAYGLYLHPSNPFKEYRSLAEERPITFDYCLSERVDEKCQLYFSPPICLVVILCNVVKVICMFLTIHGNRKRIFLTVGDAISSFLSRPDVTTQGECLLSVSEINSRHSSKIFSSQKNGTTLLPKRKRWAQAVNPIYWMMMIALSVSVISVSSYLLSLAFSSFSIKEYQRSIKYLWSLGFGSATTRTTIYQFLNSSYVLLVFLANTPQLIVSVVYFLYNNVLTKMLLAHEYDSYGLQRKPLRVSWPKEKQRSTYYLSLPYRYSVPLLVTSAVLHWLVSQSFFFVAIIPFNIREKTEGNYQAFSCGYSPMAIILAISVGGLMILAILCLGIRRFKSDIPIAGSCSAAISAACHPLAGKGHELKPVQWGEIQTPSEHDTISTQATKQASSRTKSILQVSSFETEEDSSIKRPIASRSVSSLQSIGLDAGEESSKQLGGSRVHLLDPVGQGSYGVGESHGHCSFTSDEVNTPRPGRLYA</sequence>
<feature type="transmembrane region" description="Helical" evidence="2">
    <location>
        <begin position="627"/>
        <end position="648"/>
    </location>
</feature>
<feature type="transmembrane region" description="Helical" evidence="2">
    <location>
        <begin position="73"/>
        <end position="103"/>
    </location>
</feature>
<feature type="transmembrane region" description="Helical" evidence="2">
    <location>
        <begin position="566"/>
        <end position="590"/>
    </location>
</feature>
<name>A0A1L9VY04_ASPGL</name>
<keyword evidence="2" id="KW-0472">Membrane</keyword>
<dbReference type="AlphaFoldDB" id="A0A1L9VY04"/>
<feature type="domain" description="DUF6536" evidence="3">
    <location>
        <begin position="73"/>
        <end position="227"/>
    </location>
</feature>
<evidence type="ECO:0000313" key="5">
    <source>
        <dbReference type="Proteomes" id="UP000184300"/>
    </source>
</evidence>
<dbReference type="InterPro" id="IPR046623">
    <property type="entry name" value="DUF6536"/>
</dbReference>
<evidence type="ECO:0000256" key="2">
    <source>
        <dbReference type="SAM" id="Phobius"/>
    </source>
</evidence>
<feature type="transmembrane region" description="Helical" evidence="2">
    <location>
        <begin position="696"/>
        <end position="719"/>
    </location>
</feature>
<dbReference type="VEuPathDB" id="FungiDB:ASPGLDRAFT_31910"/>
<keyword evidence="2" id="KW-0812">Transmembrane</keyword>
<dbReference type="Pfam" id="PF20163">
    <property type="entry name" value="DUF6536"/>
    <property type="match status" value="1"/>
</dbReference>
<evidence type="ECO:0000313" key="4">
    <source>
        <dbReference type="EMBL" id="OJJ88800.1"/>
    </source>
</evidence>
<proteinExistence type="predicted"/>
<gene>
    <name evidence="4" type="ORF">ASPGLDRAFT_31910</name>
</gene>
<organism evidence="4 5">
    <name type="scientific">Aspergillus glaucus CBS 516.65</name>
    <dbReference type="NCBI Taxonomy" id="1160497"/>
    <lineage>
        <taxon>Eukaryota</taxon>
        <taxon>Fungi</taxon>
        <taxon>Dikarya</taxon>
        <taxon>Ascomycota</taxon>
        <taxon>Pezizomycotina</taxon>
        <taxon>Eurotiomycetes</taxon>
        <taxon>Eurotiomycetidae</taxon>
        <taxon>Eurotiales</taxon>
        <taxon>Aspergillaceae</taxon>
        <taxon>Aspergillus</taxon>
        <taxon>Aspergillus subgen. Aspergillus</taxon>
    </lineage>
</organism>
<feature type="transmembrane region" description="Helical" evidence="2">
    <location>
        <begin position="739"/>
        <end position="760"/>
    </location>
</feature>
<dbReference type="Proteomes" id="UP000184300">
    <property type="component" value="Unassembled WGS sequence"/>
</dbReference>
<evidence type="ECO:0000259" key="3">
    <source>
        <dbReference type="Pfam" id="PF20163"/>
    </source>
</evidence>
<dbReference type="OrthoDB" id="5429634at2759"/>
<accession>A0A1L9VY04</accession>
<keyword evidence="5" id="KW-1185">Reference proteome</keyword>
<feature type="transmembrane region" description="Helical" evidence="2">
    <location>
        <begin position="473"/>
        <end position="497"/>
    </location>
</feature>
<dbReference type="EMBL" id="KV878889">
    <property type="protein sequence ID" value="OJJ88800.1"/>
    <property type="molecule type" value="Genomic_DNA"/>
</dbReference>